<dbReference type="EMBL" id="PPTX01000008">
    <property type="protein sequence ID" value="RDB80115.1"/>
    <property type="molecule type" value="Genomic_DNA"/>
</dbReference>
<comment type="caution">
    <text evidence="1">The sequence shown here is derived from an EMBL/GenBank/DDBJ whole genome shotgun (WGS) entry which is preliminary data.</text>
</comment>
<accession>A0A369MUW4</accession>
<sequence>MAAKEKPRIGEGNRRPAGCALPLHVLIADACVRTETEGVVTHTWGSPFPDTAFAEAGEGFLMSAPEFCFLQMAGCLSLVQLIQLGFELCGTYALVGSAPVVRRAAPLTTKAKLAAFVEQSSGARGCKKAARAVRYVQDGAASPMETMLAMMLCLPYGLGGYGLEKPLINHRVDVPSSSKRLADRAYCVCDLCWPEAKLCVEYDSARYHVDPDRQDSDARRRSTLIALGYTVVTVTRGQVMDAGAFNRLAHQLAKQTGKRLRYSDPDFTRKHRALRSELLQTFALKEDAR</sequence>
<dbReference type="Proteomes" id="UP000253752">
    <property type="component" value="Unassembled WGS sequence"/>
</dbReference>
<reference evidence="1 2" key="1">
    <citation type="journal article" date="2018" name="Elife">
        <title>Discovery and characterization of a prevalent human gut bacterial enzyme sufficient for the inactivation of a family of plant toxins.</title>
        <authorList>
            <person name="Koppel N."/>
            <person name="Bisanz J.E."/>
            <person name="Pandelia M.E."/>
            <person name="Turnbaugh P.J."/>
            <person name="Balskus E.P."/>
        </authorList>
    </citation>
    <scope>NUCLEOTIDE SEQUENCE [LARGE SCALE GENOMIC DNA]</scope>
    <source>
        <strain evidence="1 2">MR1 #12</strain>
    </source>
</reference>
<dbReference type="Gene3D" id="3.40.960.10">
    <property type="entry name" value="VSR Endonuclease"/>
    <property type="match status" value="1"/>
</dbReference>
<evidence type="ECO:0000313" key="2">
    <source>
        <dbReference type="Proteomes" id="UP000253752"/>
    </source>
</evidence>
<proteinExistence type="predicted"/>
<dbReference type="RefSeq" id="WP_009607947.1">
    <property type="nucleotide sequence ID" value="NZ_JADNMJ010000004.1"/>
</dbReference>
<organism evidence="1 2">
    <name type="scientific">Eggerthella lenta</name>
    <name type="common">Eubacterium lentum</name>
    <dbReference type="NCBI Taxonomy" id="84112"/>
    <lineage>
        <taxon>Bacteria</taxon>
        <taxon>Bacillati</taxon>
        <taxon>Actinomycetota</taxon>
        <taxon>Coriobacteriia</taxon>
        <taxon>Eggerthellales</taxon>
        <taxon>Eggerthellaceae</taxon>
        <taxon>Eggerthella</taxon>
    </lineage>
</organism>
<dbReference type="AlphaFoldDB" id="A0A369MUW4"/>
<gene>
    <name evidence="1" type="ORF">C1872_06910</name>
</gene>
<evidence type="ECO:0008006" key="3">
    <source>
        <dbReference type="Google" id="ProtNLM"/>
    </source>
</evidence>
<name>A0A369MUW4_EGGLN</name>
<evidence type="ECO:0000313" key="1">
    <source>
        <dbReference type="EMBL" id="RDB80115.1"/>
    </source>
</evidence>
<protein>
    <recommendedName>
        <fullName evidence="3">DUF559 domain-containing protein</fullName>
    </recommendedName>
</protein>